<organism evidence="2">
    <name type="scientific">Thermoleptolyngbya oregonensis NK1-22</name>
    <dbReference type="NCBI Taxonomy" id="2547457"/>
    <lineage>
        <taxon>Bacteria</taxon>
        <taxon>Bacillati</taxon>
        <taxon>Cyanobacteriota</taxon>
        <taxon>Cyanophyceae</taxon>
        <taxon>Oculatellales</taxon>
        <taxon>Oculatellaceae</taxon>
        <taxon>Thermoleptolyngbya</taxon>
    </lineage>
</organism>
<dbReference type="InterPro" id="IPR055259">
    <property type="entry name" value="YkvP/CgeB_Glyco_trans-like"/>
</dbReference>
<dbReference type="EMBL" id="CP053540">
    <property type="protein sequence ID" value="WOB45207.1"/>
    <property type="molecule type" value="Genomic_DNA"/>
</dbReference>
<evidence type="ECO:0000313" key="2">
    <source>
        <dbReference type="EMBL" id="WOB45207.1"/>
    </source>
</evidence>
<evidence type="ECO:0000259" key="1">
    <source>
        <dbReference type="Pfam" id="PF13524"/>
    </source>
</evidence>
<protein>
    <submittedName>
        <fullName evidence="2">Glycosyltransferase family 1 protein</fullName>
    </submittedName>
</protein>
<dbReference type="KEGG" id="tog:HNI00_20255"/>
<dbReference type="Gene3D" id="3.40.50.2000">
    <property type="entry name" value="Glycogen Phosphorylase B"/>
    <property type="match status" value="1"/>
</dbReference>
<reference evidence="2" key="1">
    <citation type="submission" date="2020-05" db="EMBL/GenBank/DDBJ databases">
        <authorList>
            <person name="Zhu T."/>
            <person name="Keshari N."/>
            <person name="Lu X."/>
        </authorList>
    </citation>
    <scope>NUCLEOTIDE SEQUENCE</scope>
    <source>
        <strain evidence="2">NK1-22</strain>
    </source>
</reference>
<dbReference type="AlphaFoldDB" id="A0AA97BNA5"/>
<accession>A0AA97BNA5</accession>
<proteinExistence type="predicted"/>
<name>A0AA97BNA5_9CYAN</name>
<dbReference type="SUPFAM" id="SSF53756">
    <property type="entry name" value="UDP-Glycosyltransferase/glycogen phosphorylase"/>
    <property type="match status" value="1"/>
</dbReference>
<feature type="domain" description="Spore protein YkvP/CgeB glycosyl transferase-like" evidence="1">
    <location>
        <begin position="187"/>
        <end position="292"/>
    </location>
</feature>
<gene>
    <name evidence="2" type="ORF">HNI00_20255</name>
</gene>
<sequence length="348" mass="39476">MTFSSLPYPVNFVVKYTQKWADLFCSPESSIPDPNALCTRIRTNEDSWIVLTYLHLKRRNLNVFISDRFVPGEICVVSSPDLGIRDLTFNSFMVGCRGDGSKPALCNMAIVQNRANVESATDIFIPLWPQPGLIPRLKERGNTIENIVFNGYEINLYAPFCSSEFQQELENLGVKLIINGSPESGPVMWHDYSTNDLVLAVRDLTEKDALGKPASKLVNAWSAGVPALLGPEPAFRDLRQSELDYIEVKTPKAVLEAIQRLKAQPETYQKMVLNGFRRVQEFSVDNIIKQWCQALAEPIAENYKRWKQSSQIIHAAEFVPRIFKHKVASRQAAYNRFHGYRIVSGQYT</sequence>
<dbReference type="Pfam" id="PF13524">
    <property type="entry name" value="Glyco_trans_1_2"/>
    <property type="match status" value="1"/>
</dbReference>
<dbReference type="RefSeq" id="WP_316788927.1">
    <property type="nucleotide sequence ID" value="NZ_CP053540.1"/>
</dbReference>